<feature type="domain" description="Integrase catalytic" evidence="8">
    <location>
        <begin position="376"/>
        <end position="442"/>
    </location>
</feature>
<dbReference type="PROSITE" id="PS50878">
    <property type="entry name" value="RT_POL"/>
    <property type="match status" value="1"/>
</dbReference>
<name>A0A9P6GVI6_9MICR</name>
<feature type="non-terminal residue" evidence="9">
    <location>
        <position position="442"/>
    </location>
</feature>
<evidence type="ECO:0000313" key="10">
    <source>
        <dbReference type="Proteomes" id="UP000740883"/>
    </source>
</evidence>
<dbReference type="AlphaFoldDB" id="A0A9P6GVI6"/>
<dbReference type="Gene3D" id="3.10.20.370">
    <property type="match status" value="1"/>
</dbReference>
<keyword evidence="3" id="KW-0540">Nuclease</keyword>
<evidence type="ECO:0000313" key="9">
    <source>
        <dbReference type="EMBL" id="KAF9752783.1"/>
    </source>
</evidence>
<dbReference type="InterPro" id="IPR000477">
    <property type="entry name" value="RT_dom"/>
</dbReference>
<dbReference type="InterPro" id="IPR001584">
    <property type="entry name" value="Integrase_cat-core"/>
</dbReference>
<dbReference type="GO" id="GO:0003964">
    <property type="term" value="F:RNA-directed DNA polymerase activity"/>
    <property type="evidence" value="ECO:0007669"/>
    <property type="project" value="UniProtKB-KW"/>
</dbReference>
<dbReference type="GO" id="GO:0016787">
    <property type="term" value="F:hydrolase activity"/>
    <property type="evidence" value="ECO:0007669"/>
    <property type="project" value="UniProtKB-KW"/>
</dbReference>
<keyword evidence="4" id="KW-0255">Endonuclease</keyword>
<reference evidence="9 10" key="1">
    <citation type="journal article" date="2020" name="Genome Biol. Evol.">
        <title>Comparative genomics of strictly vertically transmitted, feminizing microsporidia endosymbionts of amphipod crustaceans.</title>
        <authorList>
            <person name="Cormier A."/>
            <person name="Chebbi M.A."/>
            <person name="Giraud I."/>
            <person name="Wattier R."/>
            <person name="Teixeira M."/>
            <person name="Gilbert C."/>
            <person name="Rigaud T."/>
            <person name="Cordaux R."/>
        </authorList>
    </citation>
    <scope>NUCLEOTIDE SEQUENCE [LARGE SCALE GENOMIC DNA]</scope>
    <source>
        <strain evidence="9 10">Ou3-Ou53</strain>
    </source>
</reference>
<dbReference type="Gene3D" id="1.10.340.70">
    <property type="match status" value="1"/>
</dbReference>
<dbReference type="SUPFAM" id="SSF53098">
    <property type="entry name" value="Ribonuclease H-like"/>
    <property type="match status" value="1"/>
</dbReference>
<dbReference type="CDD" id="cd09274">
    <property type="entry name" value="RNase_HI_RT_Ty3"/>
    <property type="match status" value="1"/>
</dbReference>
<evidence type="ECO:0000256" key="1">
    <source>
        <dbReference type="ARBA" id="ARBA00022679"/>
    </source>
</evidence>
<dbReference type="InterPro" id="IPR012337">
    <property type="entry name" value="RNaseH-like_sf"/>
</dbReference>
<comment type="caution">
    <text evidence="9">The sequence shown here is derived from an EMBL/GenBank/DDBJ whole genome shotgun (WGS) entry which is preliminary data.</text>
</comment>
<dbReference type="Gene3D" id="3.30.420.10">
    <property type="entry name" value="Ribonuclease H-like superfamily/Ribonuclease H"/>
    <property type="match status" value="1"/>
</dbReference>
<accession>A0A9P6GVI6</accession>
<dbReference type="InterPro" id="IPR041588">
    <property type="entry name" value="Integrase_H2C2"/>
</dbReference>
<proteinExistence type="predicted"/>
<evidence type="ECO:0000259" key="8">
    <source>
        <dbReference type="PROSITE" id="PS50994"/>
    </source>
</evidence>
<evidence type="ECO:0000256" key="5">
    <source>
        <dbReference type="ARBA" id="ARBA00022801"/>
    </source>
</evidence>
<dbReference type="PANTHER" id="PTHR37984">
    <property type="entry name" value="PROTEIN CBG26694"/>
    <property type="match status" value="1"/>
</dbReference>
<protein>
    <submittedName>
        <fullName evidence="9">Transposon Tf2-6 polyprotein</fullName>
    </submittedName>
</protein>
<dbReference type="FunFam" id="3.30.70.270:FF:000020">
    <property type="entry name" value="Transposon Tf2-6 polyprotein-like Protein"/>
    <property type="match status" value="1"/>
</dbReference>
<gene>
    <name evidence="9" type="primary">Tf2-6_7</name>
    <name evidence="9" type="ORF">NGRA_3409</name>
</gene>
<dbReference type="OrthoDB" id="4488294at2759"/>
<dbReference type="PANTHER" id="PTHR37984:SF9">
    <property type="entry name" value="INTEGRASE CATALYTIC DOMAIN-CONTAINING PROTEIN"/>
    <property type="match status" value="1"/>
</dbReference>
<evidence type="ECO:0000256" key="3">
    <source>
        <dbReference type="ARBA" id="ARBA00022722"/>
    </source>
</evidence>
<dbReference type="InterPro" id="IPR043128">
    <property type="entry name" value="Rev_trsase/Diguanyl_cyclase"/>
</dbReference>
<dbReference type="PROSITE" id="PS50994">
    <property type="entry name" value="INTEGRASE"/>
    <property type="match status" value="1"/>
</dbReference>
<dbReference type="Proteomes" id="UP000740883">
    <property type="component" value="Unassembled WGS sequence"/>
</dbReference>
<dbReference type="Gene3D" id="3.30.70.270">
    <property type="match status" value="2"/>
</dbReference>
<evidence type="ECO:0000256" key="2">
    <source>
        <dbReference type="ARBA" id="ARBA00022695"/>
    </source>
</evidence>
<dbReference type="InterPro" id="IPR043502">
    <property type="entry name" value="DNA/RNA_pol_sf"/>
</dbReference>
<evidence type="ECO:0000259" key="7">
    <source>
        <dbReference type="PROSITE" id="PS50878"/>
    </source>
</evidence>
<evidence type="ECO:0000256" key="4">
    <source>
        <dbReference type="ARBA" id="ARBA00022759"/>
    </source>
</evidence>
<keyword evidence="2" id="KW-0548">Nucleotidyltransferase</keyword>
<keyword evidence="1" id="KW-0808">Transferase</keyword>
<keyword evidence="10" id="KW-1185">Reference proteome</keyword>
<keyword evidence="6" id="KW-0695">RNA-directed DNA polymerase</keyword>
<dbReference type="Pfam" id="PF00078">
    <property type="entry name" value="RVT_1"/>
    <property type="match status" value="1"/>
</dbReference>
<dbReference type="Pfam" id="PF17921">
    <property type="entry name" value="Integrase_H2C2"/>
    <property type="match status" value="1"/>
</dbReference>
<keyword evidence="5" id="KW-0378">Hydrolase</keyword>
<dbReference type="FunFam" id="3.10.20.370:FF:000001">
    <property type="entry name" value="Retrovirus-related Pol polyprotein from transposon 17.6-like protein"/>
    <property type="match status" value="1"/>
</dbReference>
<feature type="non-terminal residue" evidence="9">
    <location>
        <position position="1"/>
    </location>
</feature>
<sequence length="442" mass="52242">DDIVIHARDTSKHDELFFKVMQRFKEKGLRVNPKKVQFRKSEVELLGVTIDGDNRNPSEITRNLALESKRPECVKELRTFLGLAGWFREFIGNFAMITVALTEALKGNKKWKWSDEMESEFTLVKEELRNIRSLKIPDYNKSFRLRTDACDTGLGAVLLQTNSEGKWVPIQWASKKLTPTERRYTITEKEMLAVVWGIEKFEYELRGRRFELMTDHKALEEIRNKPYFNNNRVNRWIERIQEYDFSVQYVKGELMGDADALSRQFQEEKQKENKLKGISKQTEWKIMKHTIINREKEYAKFDDGSQKEIPKIEERNELIEEIHTDLNHRGVKATHYKLKQKYYWPGMKDSVTRILKECETCQVANRKTKGGVEFVTANRKGEKFAIDIMEIGEPRRRILIGIDYFTRYVYAKQIKERTSEEIISVLEEWFTRGDVPEVLISD</sequence>
<dbReference type="InterPro" id="IPR036397">
    <property type="entry name" value="RNaseH_sf"/>
</dbReference>
<dbReference type="InterPro" id="IPR050951">
    <property type="entry name" value="Retrovirus_Pol_polyprotein"/>
</dbReference>
<organism evidence="9 10">
    <name type="scientific">Nosema granulosis</name>
    <dbReference type="NCBI Taxonomy" id="83296"/>
    <lineage>
        <taxon>Eukaryota</taxon>
        <taxon>Fungi</taxon>
        <taxon>Fungi incertae sedis</taxon>
        <taxon>Microsporidia</taxon>
        <taxon>Nosematidae</taxon>
        <taxon>Nosema</taxon>
    </lineage>
</organism>
<dbReference type="InterPro" id="IPR041373">
    <property type="entry name" value="RT_RNaseH"/>
</dbReference>
<evidence type="ECO:0000256" key="6">
    <source>
        <dbReference type="ARBA" id="ARBA00022918"/>
    </source>
</evidence>
<dbReference type="Pfam" id="PF17917">
    <property type="entry name" value="RT_RNaseH"/>
    <property type="match status" value="1"/>
</dbReference>
<dbReference type="GO" id="GO:0004519">
    <property type="term" value="F:endonuclease activity"/>
    <property type="evidence" value="ECO:0007669"/>
    <property type="project" value="UniProtKB-KW"/>
</dbReference>
<dbReference type="GO" id="GO:0003676">
    <property type="term" value="F:nucleic acid binding"/>
    <property type="evidence" value="ECO:0007669"/>
    <property type="project" value="InterPro"/>
</dbReference>
<feature type="domain" description="Reverse transcriptase" evidence="7">
    <location>
        <begin position="1"/>
        <end position="50"/>
    </location>
</feature>
<dbReference type="GO" id="GO:0005634">
    <property type="term" value="C:nucleus"/>
    <property type="evidence" value="ECO:0007669"/>
    <property type="project" value="UniProtKB-ARBA"/>
</dbReference>
<dbReference type="GO" id="GO:0015074">
    <property type="term" value="P:DNA integration"/>
    <property type="evidence" value="ECO:0007669"/>
    <property type="project" value="InterPro"/>
</dbReference>
<dbReference type="EMBL" id="SBJO01001027">
    <property type="protein sequence ID" value="KAF9752783.1"/>
    <property type="molecule type" value="Genomic_DNA"/>
</dbReference>
<dbReference type="SUPFAM" id="SSF56672">
    <property type="entry name" value="DNA/RNA polymerases"/>
    <property type="match status" value="1"/>
</dbReference>